<dbReference type="InterPro" id="IPR036188">
    <property type="entry name" value="FAD/NAD-bd_sf"/>
</dbReference>
<name>A0A2Z4GAI4_9BACT</name>
<gene>
    <name evidence="2" type="ORF">DJ013_08200</name>
</gene>
<proteinExistence type="predicted"/>
<dbReference type="RefSeq" id="WP_111371256.1">
    <property type="nucleotide sequence ID" value="NZ_CP029480.1"/>
</dbReference>
<dbReference type="PANTHER" id="PTHR13847">
    <property type="entry name" value="SARCOSINE DEHYDROGENASE-RELATED"/>
    <property type="match status" value="1"/>
</dbReference>
<protein>
    <submittedName>
        <fullName evidence="2">FAD-dependent oxidoreductase</fullName>
    </submittedName>
</protein>
<reference evidence="2 3" key="1">
    <citation type="submission" date="2018-05" db="EMBL/GenBank/DDBJ databases">
        <title>Complete genome sequence of Arcticibacterium luteifluviistationis SM1504T, a cytophagaceae bacterium isolated from Arctic surface seawater.</title>
        <authorList>
            <person name="Li Y."/>
            <person name="Qin Q.-L."/>
        </authorList>
    </citation>
    <scope>NUCLEOTIDE SEQUENCE [LARGE SCALE GENOMIC DNA]</scope>
    <source>
        <strain evidence="2 3">SM1504</strain>
    </source>
</reference>
<dbReference type="AlphaFoldDB" id="A0A2Z4GAI4"/>
<dbReference type="GO" id="GO:0005737">
    <property type="term" value="C:cytoplasm"/>
    <property type="evidence" value="ECO:0007669"/>
    <property type="project" value="TreeGrafter"/>
</dbReference>
<evidence type="ECO:0000259" key="1">
    <source>
        <dbReference type="Pfam" id="PF01266"/>
    </source>
</evidence>
<dbReference type="OrthoDB" id="214253at2"/>
<feature type="domain" description="FAD dependent oxidoreductase" evidence="1">
    <location>
        <begin position="4"/>
        <end position="331"/>
    </location>
</feature>
<dbReference type="EMBL" id="CP029480">
    <property type="protein sequence ID" value="AWV98154.1"/>
    <property type="molecule type" value="Genomic_DNA"/>
</dbReference>
<dbReference type="Proteomes" id="UP000249873">
    <property type="component" value="Chromosome"/>
</dbReference>
<organism evidence="2 3">
    <name type="scientific">Arcticibacterium luteifluviistationis</name>
    <dbReference type="NCBI Taxonomy" id="1784714"/>
    <lineage>
        <taxon>Bacteria</taxon>
        <taxon>Pseudomonadati</taxon>
        <taxon>Bacteroidota</taxon>
        <taxon>Cytophagia</taxon>
        <taxon>Cytophagales</taxon>
        <taxon>Leadbetterellaceae</taxon>
        <taxon>Arcticibacterium</taxon>
    </lineage>
</organism>
<sequence>METDYLIIGQGLAGTCLAHQFIERGKTVKIIQNQDLPSSSKVAGGMFNPVTGKRLARTWKQQETFSYLNTFYQGLETILNTKVLHKIQLFRPYKNENQRSQFIKAIASKGLDDLLLDIPGNENKNDSINAPLGGILTSESGRLDVPLFLKKSAEYFTEKGLLELGNFELKHLVTNEDVTEYKSVKYSKIIFCEGFHVKDNPLFNWLPFNPVKGETLDVTLPESINLQEIINQGAWLMPMGENKYKMGSTYDWDNLDFKTTEKAKEEILEKSRNFLKAKPTIIAQSAGVRPAVDDRRPILGKHPKQPNIVIFNGLGTKGVSLAPYLSRQLAEHLIEGKEIDSESTIERFYTLYS</sequence>
<dbReference type="Gene3D" id="3.50.50.60">
    <property type="entry name" value="FAD/NAD(P)-binding domain"/>
    <property type="match status" value="1"/>
</dbReference>
<evidence type="ECO:0000313" key="2">
    <source>
        <dbReference type="EMBL" id="AWV98154.1"/>
    </source>
</evidence>
<evidence type="ECO:0000313" key="3">
    <source>
        <dbReference type="Proteomes" id="UP000249873"/>
    </source>
</evidence>
<keyword evidence="3" id="KW-1185">Reference proteome</keyword>
<dbReference type="Pfam" id="PF01266">
    <property type="entry name" value="DAO"/>
    <property type="match status" value="1"/>
</dbReference>
<dbReference type="Gene3D" id="3.30.9.10">
    <property type="entry name" value="D-Amino Acid Oxidase, subunit A, domain 2"/>
    <property type="match status" value="1"/>
</dbReference>
<dbReference type="KEGG" id="als:DJ013_08200"/>
<dbReference type="SUPFAM" id="SSF51905">
    <property type="entry name" value="FAD/NAD(P)-binding domain"/>
    <property type="match status" value="1"/>
</dbReference>
<dbReference type="InterPro" id="IPR006076">
    <property type="entry name" value="FAD-dep_OxRdtase"/>
</dbReference>
<dbReference type="SUPFAM" id="SSF54373">
    <property type="entry name" value="FAD-linked reductases, C-terminal domain"/>
    <property type="match status" value="1"/>
</dbReference>
<accession>A0A2Z4GAI4</accession>